<evidence type="ECO:0000256" key="1">
    <source>
        <dbReference type="SAM" id="MobiDB-lite"/>
    </source>
</evidence>
<feature type="region of interest" description="Disordered" evidence="1">
    <location>
        <begin position="1"/>
        <end position="39"/>
    </location>
</feature>
<feature type="compositionally biased region" description="Basic and acidic residues" evidence="1">
    <location>
        <begin position="176"/>
        <end position="185"/>
    </location>
</feature>
<reference evidence="2 3" key="1">
    <citation type="submission" date="2016-02" db="EMBL/GenBank/DDBJ databases">
        <title>Genome analysis of coral dinoflagellate symbionts highlights evolutionary adaptations to a symbiotic lifestyle.</title>
        <authorList>
            <person name="Aranda M."/>
            <person name="Li Y."/>
            <person name="Liew Y.J."/>
            <person name="Baumgarten S."/>
            <person name="Simakov O."/>
            <person name="Wilson M."/>
            <person name="Piel J."/>
            <person name="Ashoor H."/>
            <person name="Bougouffa S."/>
            <person name="Bajic V.B."/>
            <person name="Ryu T."/>
            <person name="Ravasi T."/>
            <person name="Bayer T."/>
            <person name="Micklem G."/>
            <person name="Kim H."/>
            <person name="Bhak J."/>
            <person name="Lajeunesse T.C."/>
            <person name="Voolstra C.R."/>
        </authorList>
    </citation>
    <scope>NUCLEOTIDE SEQUENCE [LARGE SCALE GENOMIC DNA]</scope>
    <source>
        <strain evidence="2 3">CCMP2467</strain>
    </source>
</reference>
<sequence length="249" mass="27985">MQISHGCARLGREGVTEPVAEQANSEADEGEGQRLSTAEEELVRQQAEHKLAMQAMQEKLAAAECERDAARLELQNACADAARKIAEHEEVQAWSISAAVTIKRLRKEVAALETSLAAERSKRQAWVEAYDEREEELHRRELEIIRRELRCYKEETWAEVAIAELRATFPLSPMADKQDDADQPMKHKVKKRPPELTDWLADDGAEGETDEGWCRRGTGSTQVFSMDTPRTGEDSEATWSSSEETTSEA</sequence>
<comment type="caution">
    <text evidence="2">The sequence shown here is derived from an EMBL/GenBank/DDBJ whole genome shotgun (WGS) entry which is preliminary data.</text>
</comment>
<accession>A0A1Q9DKU0</accession>
<proteinExistence type="predicted"/>
<dbReference type="Proteomes" id="UP000186817">
    <property type="component" value="Unassembled WGS sequence"/>
</dbReference>
<evidence type="ECO:0000313" key="3">
    <source>
        <dbReference type="Proteomes" id="UP000186817"/>
    </source>
</evidence>
<dbReference type="OrthoDB" id="10396984at2759"/>
<protein>
    <submittedName>
        <fullName evidence="2">Uncharacterized protein</fullName>
    </submittedName>
</protein>
<dbReference type="AlphaFoldDB" id="A0A1Q9DKU0"/>
<keyword evidence="3" id="KW-1185">Reference proteome</keyword>
<name>A0A1Q9DKU0_SYMMI</name>
<dbReference type="EMBL" id="LSRX01000491">
    <property type="protein sequence ID" value="OLP95759.1"/>
    <property type="molecule type" value="Genomic_DNA"/>
</dbReference>
<gene>
    <name evidence="2" type="ORF">AK812_SmicGene22070</name>
</gene>
<evidence type="ECO:0000313" key="2">
    <source>
        <dbReference type="EMBL" id="OLP95759.1"/>
    </source>
</evidence>
<feature type="compositionally biased region" description="Low complexity" evidence="1">
    <location>
        <begin position="237"/>
        <end position="249"/>
    </location>
</feature>
<feature type="compositionally biased region" description="Acidic residues" evidence="1">
    <location>
        <begin position="200"/>
        <end position="211"/>
    </location>
</feature>
<organism evidence="2 3">
    <name type="scientific">Symbiodinium microadriaticum</name>
    <name type="common">Dinoflagellate</name>
    <name type="synonym">Zooxanthella microadriatica</name>
    <dbReference type="NCBI Taxonomy" id="2951"/>
    <lineage>
        <taxon>Eukaryota</taxon>
        <taxon>Sar</taxon>
        <taxon>Alveolata</taxon>
        <taxon>Dinophyceae</taxon>
        <taxon>Suessiales</taxon>
        <taxon>Symbiodiniaceae</taxon>
        <taxon>Symbiodinium</taxon>
    </lineage>
</organism>
<feature type="region of interest" description="Disordered" evidence="1">
    <location>
        <begin position="174"/>
        <end position="249"/>
    </location>
</feature>